<organism evidence="1 2">
    <name type="scientific">Eumeta variegata</name>
    <name type="common">Bagworm moth</name>
    <name type="synonym">Eumeta japonica</name>
    <dbReference type="NCBI Taxonomy" id="151549"/>
    <lineage>
        <taxon>Eukaryota</taxon>
        <taxon>Metazoa</taxon>
        <taxon>Ecdysozoa</taxon>
        <taxon>Arthropoda</taxon>
        <taxon>Hexapoda</taxon>
        <taxon>Insecta</taxon>
        <taxon>Pterygota</taxon>
        <taxon>Neoptera</taxon>
        <taxon>Endopterygota</taxon>
        <taxon>Lepidoptera</taxon>
        <taxon>Glossata</taxon>
        <taxon>Ditrysia</taxon>
        <taxon>Tineoidea</taxon>
        <taxon>Psychidae</taxon>
        <taxon>Oiketicinae</taxon>
        <taxon>Eumeta</taxon>
    </lineage>
</organism>
<gene>
    <name evidence="1" type="ORF">EVAR_24734_1</name>
</gene>
<evidence type="ECO:0000313" key="1">
    <source>
        <dbReference type="EMBL" id="GBP36731.1"/>
    </source>
</evidence>
<evidence type="ECO:0000313" key="2">
    <source>
        <dbReference type="Proteomes" id="UP000299102"/>
    </source>
</evidence>
<sequence length="120" mass="13614">MKVVMKGKFNPGNIVLGVILVIVGERARRLGLDTWSLPRSVEECRYRRFCKVVTTAHDRALRPRDFGGVTSALSASWVEIRYLMEEGMGRWKEEGANECNLWGDGGEMGHRNSHSLYESQ</sequence>
<reference evidence="1 2" key="1">
    <citation type="journal article" date="2019" name="Commun. Biol.">
        <title>The bagworm genome reveals a unique fibroin gene that provides high tensile strength.</title>
        <authorList>
            <person name="Kono N."/>
            <person name="Nakamura H."/>
            <person name="Ohtoshi R."/>
            <person name="Tomita M."/>
            <person name="Numata K."/>
            <person name="Arakawa K."/>
        </authorList>
    </citation>
    <scope>NUCLEOTIDE SEQUENCE [LARGE SCALE GENOMIC DNA]</scope>
</reference>
<comment type="caution">
    <text evidence="1">The sequence shown here is derived from an EMBL/GenBank/DDBJ whole genome shotgun (WGS) entry which is preliminary data.</text>
</comment>
<dbReference type="AlphaFoldDB" id="A0A4C1VD03"/>
<proteinExistence type="predicted"/>
<name>A0A4C1VD03_EUMVA</name>
<protein>
    <submittedName>
        <fullName evidence="1">Uncharacterized protein</fullName>
    </submittedName>
</protein>
<dbReference type="Proteomes" id="UP000299102">
    <property type="component" value="Unassembled WGS sequence"/>
</dbReference>
<accession>A0A4C1VD03</accession>
<keyword evidence="2" id="KW-1185">Reference proteome</keyword>
<dbReference type="EMBL" id="BGZK01000322">
    <property type="protein sequence ID" value="GBP36731.1"/>
    <property type="molecule type" value="Genomic_DNA"/>
</dbReference>